<dbReference type="AlphaFoldDB" id="A0A0C1YIK5"/>
<dbReference type="InterPro" id="IPR036568">
    <property type="entry name" value="GGCT-like_sf"/>
</dbReference>
<dbReference type="InterPro" id="IPR009288">
    <property type="entry name" value="AIG2-like_dom"/>
</dbReference>
<evidence type="ECO:0000259" key="1">
    <source>
        <dbReference type="Pfam" id="PF06094"/>
    </source>
</evidence>
<dbReference type="SUPFAM" id="SSF110857">
    <property type="entry name" value="Gamma-glutamyl cyclotransferase-like"/>
    <property type="match status" value="1"/>
</dbReference>
<feature type="domain" description="Gamma-glutamylcyclotransferase AIG2-like" evidence="1">
    <location>
        <begin position="4"/>
        <end position="129"/>
    </location>
</feature>
<proteinExistence type="predicted"/>
<dbReference type="Gene3D" id="3.10.490.10">
    <property type="entry name" value="Gamma-glutamyl cyclotransferase-like"/>
    <property type="match status" value="1"/>
</dbReference>
<name>A0A0C1YIK5_9CYAN</name>
<gene>
    <name evidence="2" type="ORF">QQ91_017885</name>
</gene>
<accession>A0A0C1YIK5</accession>
<evidence type="ECO:0000313" key="2">
    <source>
        <dbReference type="EMBL" id="NEV68972.1"/>
    </source>
</evidence>
<organism evidence="2">
    <name type="scientific">Lyngbya confervoides BDU141951</name>
    <dbReference type="NCBI Taxonomy" id="1574623"/>
    <lineage>
        <taxon>Bacteria</taxon>
        <taxon>Bacillati</taxon>
        <taxon>Cyanobacteriota</taxon>
        <taxon>Cyanophyceae</taxon>
        <taxon>Oscillatoriophycideae</taxon>
        <taxon>Oscillatoriales</taxon>
        <taxon>Microcoleaceae</taxon>
        <taxon>Lyngbya</taxon>
    </lineage>
</organism>
<dbReference type="EMBL" id="JTHE02000003">
    <property type="protein sequence ID" value="NEV68972.1"/>
    <property type="molecule type" value="Genomic_DNA"/>
</dbReference>
<reference evidence="2" key="1">
    <citation type="submission" date="2014-11" db="EMBL/GenBank/DDBJ databases">
        <authorList>
            <person name="Malar M.C."/>
            <person name="Sen D."/>
            <person name="Tripathy S."/>
        </authorList>
    </citation>
    <scope>NUCLEOTIDE SEQUENCE</scope>
    <source>
        <strain evidence="2">BDU141951</strain>
    </source>
</reference>
<comment type="caution">
    <text evidence="2">The sequence shown here is derived from an EMBL/GenBank/DDBJ whole genome shotgun (WGS) entry which is preliminary data.</text>
</comment>
<protein>
    <submittedName>
        <fullName evidence="2">Gamma-glutamylcyclotransferase</fullName>
    </submittedName>
</protein>
<sequence length="136" mass="15443">MCKIFVYGTLKPDESAYDKYCAPYVTQTEAAFMQGQLFHLPQGYPAMTAGDRWVTGALLTFHDESAITHIDQFEDYDPYRPAENNLYQRLLCPVFSHTQEPLGTAWAYLMSPHKVQAFGGIPVATGLWSRKRFPSI</sequence>
<dbReference type="InterPro" id="IPR013024">
    <property type="entry name" value="GGCT-like"/>
</dbReference>
<dbReference type="CDD" id="cd06661">
    <property type="entry name" value="GGCT_like"/>
    <property type="match status" value="1"/>
</dbReference>
<reference evidence="2" key="3">
    <citation type="submission" date="2020-02" db="EMBL/GenBank/DDBJ databases">
        <authorList>
            <person name="Sarangi A.N."/>
            <person name="Ghosh S."/>
            <person name="Mukherjee M."/>
            <person name="Tripathy S."/>
        </authorList>
    </citation>
    <scope>NUCLEOTIDE SEQUENCE</scope>
    <source>
        <strain evidence="2">BDU141951</strain>
    </source>
</reference>
<dbReference type="Pfam" id="PF06094">
    <property type="entry name" value="GGACT"/>
    <property type="match status" value="1"/>
</dbReference>
<reference evidence="2" key="2">
    <citation type="journal article" date="2015" name="Genome Announc.">
        <title>Draft Genome Sequence of Filamentous Marine Cyanobacterium Lyngbya confervoides Strain BDU141951.</title>
        <authorList>
            <person name="Chandrababunaidu M.M."/>
            <person name="Sen D."/>
            <person name="Tripathy S."/>
        </authorList>
    </citation>
    <scope>NUCLEOTIDE SEQUENCE</scope>
    <source>
        <strain evidence="2">BDU141951</strain>
    </source>
</reference>